<accession>A0A511KEH8</accession>
<protein>
    <submittedName>
        <fullName evidence="2">Uncharacterized protein</fullName>
    </submittedName>
</protein>
<proteinExistence type="predicted"/>
<sequence>MLDGFYTKHKKHTVELASSHAEGRYKASRRSGKASTSTTTCGHASNLPVPPALALDKPPVTYVPLSAVQPLASGYPSKKAAQSAMVGLVAKMPDFAADLLDVFWHDLERARTGLVTSDVYQFWADKASAAFSYNGFACYQYLGSSIVGAKNASSGVHRVFYKQRIDCLSVRSPSTKPVIPTLPIQNIVLEGLKLQQNNELMRLYDQLSSESTVLG</sequence>
<dbReference type="EMBL" id="BJWK01000006">
    <property type="protein sequence ID" value="GEM08779.1"/>
    <property type="molecule type" value="Genomic_DNA"/>
</dbReference>
<dbReference type="Proteomes" id="UP000321518">
    <property type="component" value="Unassembled WGS sequence"/>
</dbReference>
<evidence type="ECO:0000313" key="3">
    <source>
        <dbReference type="Proteomes" id="UP000321518"/>
    </source>
</evidence>
<gene>
    <name evidence="2" type="ORF">Rt10032_c06g2796</name>
</gene>
<feature type="region of interest" description="Disordered" evidence="1">
    <location>
        <begin position="17"/>
        <end position="43"/>
    </location>
</feature>
<evidence type="ECO:0000313" key="2">
    <source>
        <dbReference type="EMBL" id="GEM08779.1"/>
    </source>
</evidence>
<comment type="caution">
    <text evidence="2">The sequence shown here is derived from an EMBL/GenBank/DDBJ whole genome shotgun (WGS) entry which is preliminary data.</text>
</comment>
<evidence type="ECO:0000256" key="1">
    <source>
        <dbReference type="SAM" id="MobiDB-lite"/>
    </source>
</evidence>
<name>A0A511KEH8_RHOTO</name>
<reference evidence="2 3" key="1">
    <citation type="submission" date="2019-07" db="EMBL/GenBank/DDBJ databases">
        <title>Rhodotorula toruloides NBRC10032 genome sequencing.</title>
        <authorList>
            <person name="Shida Y."/>
            <person name="Takaku H."/>
            <person name="Ogasawara W."/>
            <person name="Mori K."/>
        </authorList>
    </citation>
    <scope>NUCLEOTIDE SEQUENCE [LARGE SCALE GENOMIC DNA]</scope>
    <source>
        <strain evidence="2 3">NBRC10032</strain>
    </source>
</reference>
<organism evidence="2 3">
    <name type="scientific">Rhodotorula toruloides</name>
    <name type="common">Yeast</name>
    <name type="synonym">Rhodosporidium toruloides</name>
    <dbReference type="NCBI Taxonomy" id="5286"/>
    <lineage>
        <taxon>Eukaryota</taxon>
        <taxon>Fungi</taxon>
        <taxon>Dikarya</taxon>
        <taxon>Basidiomycota</taxon>
        <taxon>Pucciniomycotina</taxon>
        <taxon>Microbotryomycetes</taxon>
        <taxon>Sporidiobolales</taxon>
        <taxon>Sporidiobolaceae</taxon>
        <taxon>Rhodotorula</taxon>
    </lineage>
</organism>
<feature type="compositionally biased region" description="Polar residues" evidence="1">
    <location>
        <begin position="33"/>
        <end position="43"/>
    </location>
</feature>
<dbReference type="AlphaFoldDB" id="A0A511KEH8"/>